<reference evidence="1 2" key="1">
    <citation type="submission" date="2018-06" db="EMBL/GenBank/DDBJ databases">
        <authorList>
            <consortium name="Pathogen Informatics"/>
            <person name="Doyle S."/>
        </authorList>
    </citation>
    <scope>NUCLEOTIDE SEQUENCE [LARGE SCALE GENOMIC DNA]</scope>
    <source>
        <strain evidence="1 2">NCTC7582</strain>
    </source>
</reference>
<gene>
    <name evidence="1" type="primary">splB_3</name>
    <name evidence="1" type="ORF">NCTC7582_05110</name>
</gene>
<sequence length="53" mass="6601">MTKLELDETVRRYKWGKYGIGKYIYQKEEEEDIKEHLYGYMQKFFPQAKLEFT</sequence>
<proteinExistence type="predicted"/>
<organism evidence="1 2">
    <name type="scientific">Lysinibacillus capsici</name>
    <dbReference type="NCBI Taxonomy" id="2115968"/>
    <lineage>
        <taxon>Bacteria</taxon>
        <taxon>Bacillati</taxon>
        <taxon>Bacillota</taxon>
        <taxon>Bacilli</taxon>
        <taxon>Bacillales</taxon>
        <taxon>Bacillaceae</taxon>
        <taxon>Lysinibacillus</taxon>
    </lineage>
</organism>
<name>A0A2X1A5Z7_9BACI</name>
<dbReference type="Pfam" id="PF20903">
    <property type="entry name" value="SPL"/>
    <property type="match status" value="1"/>
</dbReference>
<dbReference type="EMBL" id="UAQE01000005">
    <property type="protein sequence ID" value="SPU40568.1"/>
    <property type="molecule type" value="Genomic_DNA"/>
</dbReference>
<evidence type="ECO:0000313" key="1">
    <source>
        <dbReference type="EMBL" id="SPU40568.1"/>
    </source>
</evidence>
<dbReference type="AlphaFoldDB" id="A0A2X1A5Z7"/>
<dbReference type="EC" id="4.1.99.14" evidence="1"/>
<evidence type="ECO:0000313" key="2">
    <source>
        <dbReference type="Proteomes" id="UP000251431"/>
    </source>
</evidence>
<dbReference type="Gene3D" id="3.80.30.30">
    <property type="match status" value="1"/>
</dbReference>
<dbReference type="GO" id="GO:0016829">
    <property type="term" value="F:lyase activity"/>
    <property type="evidence" value="ECO:0007669"/>
    <property type="project" value="UniProtKB-KW"/>
</dbReference>
<dbReference type="Proteomes" id="UP000251431">
    <property type="component" value="Unassembled WGS sequence"/>
</dbReference>
<dbReference type="InterPro" id="IPR049539">
    <property type="entry name" value="SPL"/>
</dbReference>
<protein>
    <submittedName>
        <fullName evidence="1">Spore photoproduct lyase</fullName>
        <ecNumber evidence="1">4.1.99.14</ecNumber>
    </submittedName>
</protein>
<accession>A0A2X1A5Z7</accession>
<keyword evidence="1" id="KW-0456">Lyase</keyword>